<proteinExistence type="predicted"/>
<dbReference type="EMBL" id="JAPXFL010000007">
    <property type="protein sequence ID" value="KAK9503655.1"/>
    <property type="molecule type" value="Genomic_DNA"/>
</dbReference>
<gene>
    <name evidence="1" type="ORF">O3M35_010170</name>
</gene>
<comment type="caution">
    <text evidence="1">The sequence shown here is derived from an EMBL/GenBank/DDBJ whole genome shotgun (WGS) entry which is preliminary data.</text>
</comment>
<sequence>MMMVMMMMKKKKKALCEKRYDEKRIKYQLDEEQEVVGRKRGRGTDHDEGSKYETVKDCGKNAVLFNLFVSTFFQTTYSNCLLMANDCFERV</sequence>
<protein>
    <submittedName>
        <fullName evidence="1">Uncharacterized protein</fullName>
    </submittedName>
</protein>
<keyword evidence="2" id="KW-1185">Reference proteome</keyword>
<dbReference type="AlphaFoldDB" id="A0AAW1D5M8"/>
<evidence type="ECO:0000313" key="2">
    <source>
        <dbReference type="Proteomes" id="UP001461498"/>
    </source>
</evidence>
<evidence type="ECO:0000313" key="1">
    <source>
        <dbReference type="EMBL" id="KAK9503655.1"/>
    </source>
</evidence>
<organism evidence="1 2">
    <name type="scientific">Rhynocoris fuscipes</name>
    <dbReference type="NCBI Taxonomy" id="488301"/>
    <lineage>
        <taxon>Eukaryota</taxon>
        <taxon>Metazoa</taxon>
        <taxon>Ecdysozoa</taxon>
        <taxon>Arthropoda</taxon>
        <taxon>Hexapoda</taxon>
        <taxon>Insecta</taxon>
        <taxon>Pterygota</taxon>
        <taxon>Neoptera</taxon>
        <taxon>Paraneoptera</taxon>
        <taxon>Hemiptera</taxon>
        <taxon>Heteroptera</taxon>
        <taxon>Panheteroptera</taxon>
        <taxon>Cimicomorpha</taxon>
        <taxon>Reduviidae</taxon>
        <taxon>Harpactorinae</taxon>
        <taxon>Harpactorini</taxon>
        <taxon>Rhynocoris</taxon>
    </lineage>
</organism>
<reference evidence="1 2" key="1">
    <citation type="submission" date="2022-12" db="EMBL/GenBank/DDBJ databases">
        <title>Chromosome-level genome assembly of true bugs.</title>
        <authorList>
            <person name="Ma L."/>
            <person name="Li H."/>
        </authorList>
    </citation>
    <scope>NUCLEOTIDE SEQUENCE [LARGE SCALE GENOMIC DNA]</scope>
    <source>
        <strain evidence="1">Lab_2022b</strain>
    </source>
</reference>
<dbReference type="Proteomes" id="UP001461498">
    <property type="component" value="Unassembled WGS sequence"/>
</dbReference>
<accession>A0AAW1D5M8</accession>
<name>A0AAW1D5M8_9HEMI</name>